<dbReference type="SUPFAM" id="SSF51197">
    <property type="entry name" value="Clavaminate synthase-like"/>
    <property type="match status" value="2"/>
</dbReference>
<organism evidence="3 4">
    <name type="scientific">Actinidia chinensis var. chinensis</name>
    <name type="common">Chinese soft-hair kiwi</name>
    <dbReference type="NCBI Taxonomy" id="1590841"/>
    <lineage>
        <taxon>Eukaryota</taxon>
        <taxon>Viridiplantae</taxon>
        <taxon>Streptophyta</taxon>
        <taxon>Embryophyta</taxon>
        <taxon>Tracheophyta</taxon>
        <taxon>Spermatophyta</taxon>
        <taxon>Magnoliopsida</taxon>
        <taxon>eudicotyledons</taxon>
        <taxon>Gunneridae</taxon>
        <taxon>Pentapetalae</taxon>
        <taxon>asterids</taxon>
        <taxon>Ericales</taxon>
        <taxon>Actinidiaceae</taxon>
        <taxon>Actinidia</taxon>
    </lineage>
</organism>
<dbReference type="GO" id="GO:0010099">
    <property type="term" value="P:regulation of photomorphogenesis"/>
    <property type="evidence" value="ECO:0007669"/>
    <property type="project" value="EnsemblPlants"/>
</dbReference>
<reference evidence="4" key="2">
    <citation type="journal article" date="2018" name="BMC Genomics">
        <title>A manually annotated Actinidia chinensis var. chinensis (kiwifruit) genome highlights the challenges associated with draft genomes and gene prediction in plants.</title>
        <authorList>
            <person name="Pilkington S.M."/>
            <person name="Crowhurst R."/>
            <person name="Hilario E."/>
            <person name="Nardozza S."/>
            <person name="Fraser L."/>
            <person name="Peng Y."/>
            <person name="Gunaseelan K."/>
            <person name="Simpson R."/>
            <person name="Tahir J."/>
            <person name="Deroles S.C."/>
            <person name="Templeton K."/>
            <person name="Luo Z."/>
            <person name="Davy M."/>
            <person name="Cheng C."/>
            <person name="McNeilage M."/>
            <person name="Scaglione D."/>
            <person name="Liu Y."/>
            <person name="Zhang Q."/>
            <person name="Datson P."/>
            <person name="De Silva N."/>
            <person name="Gardiner S.E."/>
            <person name="Bassett H."/>
            <person name="Chagne D."/>
            <person name="McCallum J."/>
            <person name="Dzierzon H."/>
            <person name="Deng C."/>
            <person name="Wang Y.Y."/>
            <person name="Barron L."/>
            <person name="Manako K."/>
            <person name="Bowen J."/>
            <person name="Foster T.M."/>
            <person name="Erridge Z.A."/>
            <person name="Tiffin H."/>
            <person name="Waite C.N."/>
            <person name="Davies K.M."/>
            <person name="Grierson E.P."/>
            <person name="Laing W.A."/>
            <person name="Kirk R."/>
            <person name="Chen X."/>
            <person name="Wood M."/>
            <person name="Montefiori M."/>
            <person name="Brummell D.A."/>
            <person name="Schwinn K.E."/>
            <person name="Catanach A."/>
            <person name="Fullerton C."/>
            <person name="Li D."/>
            <person name="Meiyalaghan S."/>
            <person name="Nieuwenhuizen N."/>
            <person name="Read N."/>
            <person name="Prakash R."/>
            <person name="Hunter D."/>
            <person name="Zhang H."/>
            <person name="McKenzie M."/>
            <person name="Knabel M."/>
            <person name="Harris A."/>
            <person name="Allan A.C."/>
            <person name="Gleave A."/>
            <person name="Chen A."/>
            <person name="Janssen B.J."/>
            <person name="Plunkett B."/>
            <person name="Ampomah-Dwamena C."/>
            <person name="Voogd C."/>
            <person name="Leif D."/>
            <person name="Lafferty D."/>
            <person name="Souleyre E.J.F."/>
            <person name="Varkonyi-Gasic E."/>
            <person name="Gambi F."/>
            <person name="Hanley J."/>
            <person name="Yao J.L."/>
            <person name="Cheung J."/>
            <person name="David K.M."/>
            <person name="Warren B."/>
            <person name="Marsh K."/>
            <person name="Snowden K.C."/>
            <person name="Lin-Wang K."/>
            <person name="Brian L."/>
            <person name="Martinez-Sanchez M."/>
            <person name="Wang M."/>
            <person name="Ileperuma N."/>
            <person name="Macnee N."/>
            <person name="Campin R."/>
            <person name="McAtee P."/>
            <person name="Drummond R.S.M."/>
            <person name="Espley R.V."/>
            <person name="Ireland H.S."/>
            <person name="Wu R."/>
            <person name="Atkinson R.G."/>
            <person name="Karunairetnam S."/>
            <person name="Bulley S."/>
            <person name="Chunkath S."/>
            <person name="Hanley Z."/>
            <person name="Storey R."/>
            <person name="Thrimawithana A.H."/>
            <person name="Thomson S."/>
            <person name="David C."/>
            <person name="Testolin R."/>
            <person name="Huang H."/>
            <person name="Hellens R.P."/>
            <person name="Schaffer R.J."/>
        </authorList>
    </citation>
    <scope>NUCLEOTIDE SEQUENCE [LARGE SCALE GENOMIC DNA]</scope>
    <source>
        <strain evidence="4">cv. Red5</strain>
    </source>
</reference>
<comment type="similarity">
    <text evidence="1">Belongs to the JARID1 histone demethylase family.</text>
</comment>
<dbReference type="AlphaFoldDB" id="A0A2R6QGK8"/>
<dbReference type="GO" id="GO:0040029">
    <property type="term" value="P:epigenetic regulation of gene expression"/>
    <property type="evidence" value="ECO:0007669"/>
    <property type="project" value="EnsemblPlants"/>
</dbReference>
<dbReference type="OMA" id="YRMHEDH"/>
<dbReference type="Pfam" id="PF02373">
    <property type="entry name" value="JmjC"/>
    <property type="match status" value="1"/>
</dbReference>
<keyword evidence="4" id="KW-1185">Reference proteome</keyword>
<dbReference type="PANTHER" id="PTHR12480">
    <property type="entry name" value="ARGININE DEMETHYLASE AND LYSYL-HYDROXYLASE JMJD"/>
    <property type="match status" value="1"/>
</dbReference>
<dbReference type="GO" id="GO:0000987">
    <property type="term" value="F:cis-regulatory region sequence-specific DNA binding"/>
    <property type="evidence" value="ECO:0007669"/>
    <property type="project" value="EnsemblPlants"/>
</dbReference>
<protein>
    <submittedName>
        <fullName evidence="3">JmjC domain-containing protein</fullName>
    </submittedName>
</protein>
<dbReference type="Pfam" id="PF13621">
    <property type="entry name" value="Cupin_8"/>
    <property type="match status" value="1"/>
</dbReference>
<dbReference type="EMBL" id="NKQK01000016">
    <property type="protein sequence ID" value="PSS07763.1"/>
    <property type="molecule type" value="Genomic_DNA"/>
</dbReference>
<dbReference type="InterPro" id="IPR041667">
    <property type="entry name" value="Cupin_8"/>
</dbReference>
<proteinExistence type="inferred from homology"/>
<dbReference type="Gramene" id="PSS07763">
    <property type="protein sequence ID" value="PSS07763"/>
    <property type="gene ID" value="CEY00_Acc18116"/>
</dbReference>
<accession>A0A2R6QGK8</accession>
<dbReference type="GO" id="GO:0005634">
    <property type="term" value="C:nucleus"/>
    <property type="evidence" value="ECO:0007669"/>
    <property type="project" value="EnsemblPlants"/>
</dbReference>
<dbReference type="GO" id="GO:0010114">
    <property type="term" value="P:response to red light"/>
    <property type="evidence" value="ECO:0007669"/>
    <property type="project" value="EnsemblPlants"/>
</dbReference>
<dbReference type="InParanoid" id="A0A2R6QGK8"/>
<dbReference type="GO" id="GO:0010476">
    <property type="term" value="P:gibberellin mediated signaling pathway"/>
    <property type="evidence" value="ECO:0007669"/>
    <property type="project" value="EnsemblPlants"/>
</dbReference>
<dbReference type="InterPro" id="IPR050910">
    <property type="entry name" value="JMJD6_ArgDemeth/LysHydrox"/>
</dbReference>
<dbReference type="GO" id="GO:0033746">
    <property type="term" value="F:histone H3R2 demethylase activity"/>
    <property type="evidence" value="ECO:0007669"/>
    <property type="project" value="EnsemblPlants"/>
</dbReference>
<dbReference type="Proteomes" id="UP000241394">
    <property type="component" value="Chromosome LG16"/>
</dbReference>
<dbReference type="PROSITE" id="PS51184">
    <property type="entry name" value="JMJC"/>
    <property type="match status" value="1"/>
</dbReference>
<dbReference type="STRING" id="1590841.A0A2R6QGK8"/>
<dbReference type="GO" id="GO:0045905">
    <property type="term" value="P:positive regulation of translational termination"/>
    <property type="evidence" value="ECO:0007669"/>
    <property type="project" value="TreeGrafter"/>
</dbReference>
<name>A0A2R6QGK8_ACTCC</name>
<reference evidence="3 4" key="1">
    <citation type="submission" date="2017-07" db="EMBL/GenBank/DDBJ databases">
        <title>An improved, manually edited Actinidia chinensis var. chinensis (kiwifruit) genome highlights the challenges associated with draft genomes and gene prediction in plants.</title>
        <authorList>
            <person name="Pilkington S."/>
            <person name="Crowhurst R."/>
            <person name="Hilario E."/>
            <person name="Nardozza S."/>
            <person name="Fraser L."/>
            <person name="Peng Y."/>
            <person name="Gunaseelan K."/>
            <person name="Simpson R."/>
            <person name="Tahir J."/>
            <person name="Deroles S."/>
            <person name="Templeton K."/>
            <person name="Luo Z."/>
            <person name="Davy M."/>
            <person name="Cheng C."/>
            <person name="Mcneilage M."/>
            <person name="Scaglione D."/>
            <person name="Liu Y."/>
            <person name="Zhang Q."/>
            <person name="Datson P."/>
            <person name="De Silva N."/>
            <person name="Gardiner S."/>
            <person name="Bassett H."/>
            <person name="Chagne D."/>
            <person name="Mccallum J."/>
            <person name="Dzierzon H."/>
            <person name="Deng C."/>
            <person name="Wang Y.-Y."/>
            <person name="Barron N."/>
            <person name="Manako K."/>
            <person name="Bowen J."/>
            <person name="Foster T."/>
            <person name="Erridge Z."/>
            <person name="Tiffin H."/>
            <person name="Waite C."/>
            <person name="Davies K."/>
            <person name="Grierson E."/>
            <person name="Laing W."/>
            <person name="Kirk R."/>
            <person name="Chen X."/>
            <person name="Wood M."/>
            <person name="Montefiori M."/>
            <person name="Brummell D."/>
            <person name="Schwinn K."/>
            <person name="Catanach A."/>
            <person name="Fullerton C."/>
            <person name="Li D."/>
            <person name="Meiyalaghan S."/>
            <person name="Nieuwenhuizen N."/>
            <person name="Read N."/>
            <person name="Prakash R."/>
            <person name="Hunter D."/>
            <person name="Zhang H."/>
            <person name="Mckenzie M."/>
            <person name="Knabel M."/>
            <person name="Harris A."/>
            <person name="Allan A."/>
            <person name="Chen A."/>
            <person name="Janssen B."/>
            <person name="Plunkett B."/>
            <person name="Dwamena C."/>
            <person name="Voogd C."/>
            <person name="Leif D."/>
            <person name="Lafferty D."/>
            <person name="Souleyre E."/>
            <person name="Varkonyi-Gasic E."/>
            <person name="Gambi F."/>
            <person name="Hanley J."/>
            <person name="Yao J.-L."/>
            <person name="Cheung J."/>
            <person name="David K."/>
            <person name="Warren B."/>
            <person name="Marsh K."/>
            <person name="Snowden K."/>
            <person name="Lin-Wang K."/>
            <person name="Brian L."/>
            <person name="Martinez-Sanchez M."/>
            <person name="Wang M."/>
            <person name="Ileperuma N."/>
            <person name="Macnee N."/>
            <person name="Campin R."/>
            <person name="Mcatee P."/>
            <person name="Drummond R."/>
            <person name="Espley R."/>
            <person name="Ireland H."/>
            <person name="Wu R."/>
            <person name="Atkinson R."/>
            <person name="Karunairetnam S."/>
            <person name="Bulley S."/>
            <person name="Chunkath S."/>
            <person name="Hanley Z."/>
            <person name="Storey R."/>
            <person name="Thrimawithana A."/>
            <person name="Thomson S."/>
            <person name="David C."/>
            <person name="Testolin R."/>
        </authorList>
    </citation>
    <scope>NUCLEOTIDE SEQUENCE [LARGE SCALE GENOMIC DNA]</scope>
    <source>
        <strain evidence="4">cv. Red5</strain>
        <tissue evidence="3">Young leaf</tissue>
    </source>
</reference>
<dbReference type="GO" id="GO:0010030">
    <property type="term" value="P:positive regulation of seed germination"/>
    <property type="evidence" value="ECO:0007669"/>
    <property type="project" value="EnsemblPlants"/>
</dbReference>
<dbReference type="PANTHER" id="PTHR12480:SF6">
    <property type="entry name" value="2-OXOGLUTARATE AND IRON-DEPENDENT OXYGENASE JMJD4"/>
    <property type="match status" value="1"/>
</dbReference>
<evidence type="ECO:0000259" key="2">
    <source>
        <dbReference type="PROSITE" id="PS51184"/>
    </source>
</evidence>
<comment type="caution">
    <text evidence="3">The sequence shown here is derived from an EMBL/GenBank/DDBJ whole genome shotgun (WGS) entry which is preliminary data.</text>
</comment>
<dbReference type="GO" id="GO:0033749">
    <property type="term" value="F:histone H4R3 demethylase activity"/>
    <property type="evidence" value="ECO:0007669"/>
    <property type="project" value="EnsemblPlants"/>
</dbReference>
<evidence type="ECO:0000313" key="3">
    <source>
        <dbReference type="EMBL" id="PSS07763.1"/>
    </source>
</evidence>
<dbReference type="SMART" id="SM00558">
    <property type="entry name" value="JmjC"/>
    <property type="match status" value="1"/>
</dbReference>
<dbReference type="Gene3D" id="2.60.120.650">
    <property type="entry name" value="Cupin"/>
    <property type="match status" value="2"/>
</dbReference>
<gene>
    <name evidence="3" type="ORF">CEY00_Acc18116</name>
</gene>
<dbReference type="GO" id="GO:0005737">
    <property type="term" value="C:cytoplasm"/>
    <property type="evidence" value="ECO:0007669"/>
    <property type="project" value="TreeGrafter"/>
</dbReference>
<evidence type="ECO:0000313" key="4">
    <source>
        <dbReference type="Proteomes" id="UP000241394"/>
    </source>
</evidence>
<sequence length="609" mass="71641">MGVKMEGQVEKVNGKDISYSEFVERYVAKNQPVVLTGLMDGWRACKDWVLHDGRPHLRFFSTQFGNSTVQVADCATREFTDQKRVEMSVSEFIDCWLEFSFKECNDASTGEFEGQSPLYLKDWHFVKEYPEYLAYTTPLFFRDDWLNLYLDKYRMHEDHDTCQEKNEICCSDYRFVYMGAKGTWTPLHADVFRSYSWSANVADCATREFTDQKRVEMSVSEFIDCWLEFSFKECNDGPTGEFEGQSPLYLKDWHFVKEYPEYLAYTTPLFFRDDWLNLYLDKYRMHEDHDTCQEKNEICCSDYRFVYMGAKGTWTPLHADVFRSYSWSANVCGKKQWYFLSPTQRNLVFDRNLKSSVYDIFEDVSETKFPGFDKAIWLECIQERNEIIFVPSGWYHQVHNLEDTVSINHNWFNAYNLSWVWDLLLRDYNEAKEYIEDIKDICDDFEGLCQRNLAANTGMNLEDFFIFIVRFSFANLVLLYLLERDYKNSDWSSSQRARHIAFNLESARHTVLKMNSIGLTGNGISVDFKENLEDPAFLELCTVLERTYQMLHEPCKLNDITETLVNDLVDFDLIESSTSHVGTPDNLVRLIDYAFAKLSCISCGDISVR</sequence>
<dbReference type="OrthoDB" id="424465at2759"/>
<dbReference type="InterPro" id="IPR003347">
    <property type="entry name" value="JmjC_dom"/>
</dbReference>
<evidence type="ECO:0000256" key="1">
    <source>
        <dbReference type="ARBA" id="ARBA00006801"/>
    </source>
</evidence>
<feature type="domain" description="JmjC" evidence="2">
    <location>
        <begin position="256"/>
        <end position="428"/>
    </location>
</feature>
<dbReference type="FunCoup" id="A0A2R6QGK8">
    <property type="interactions" value="4628"/>
</dbReference>